<dbReference type="PANTHER" id="PTHR45663">
    <property type="entry name" value="GEO12009P1"/>
    <property type="match status" value="1"/>
</dbReference>
<dbReference type="AlphaFoldDB" id="A0A3N0V0K8"/>
<proteinExistence type="predicted"/>
<dbReference type="Proteomes" id="UP000275137">
    <property type="component" value="Unassembled WGS sequence"/>
</dbReference>
<evidence type="ECO:0000259" key="2">
    <source>
        <dbReference type="PROSITE" id="PS51352"/>
    </source>
</evidence>
<reference evidence="3 4" key="1">
    <citation type="submission" date="2018-10" db="EMBL/GenBank/DDBJ databases">
        <authorList>
            <person name="Chen W.-M."/>
        </authorList>
    </citation>
    <scope>NUCLEOTIDE SEQUENCE [LARGE SCALE GENOMIC DNA]</scope>
    <source>
        <strain evidence="3 4">H-5</strain>
    </source>
</reference>
<dbReference type="PANTHER" id="PTHR45663:SF11">
    <property type="entry name" value="GEO12009P1"/>
    <property type="match status" value="1"/>
</dbReference>
<sequence length="126" mass="14074">MKTLFRTLILICMMLAGSAYANPGHYEASRFESLQNAGTPTLLHVHADWCSTCRTQAPILGSLLKMPEYSGIQALQVSFDDQKDVLKQFNVRRQSTLIVFKNGKEVGRSTGDTSRLSIERLLQQAL</sequence>
<dbReference type="GO" id="GO:0015035">
    <property type="term" value="F:protein-disulfide reductase activity"/>
    <property type="evidence" value="ECO:0007669"/>
    <property type="project" value="TreeGrafter"/>
</dbReference>
<dbReference type="PROSITE" id="PS51352">
    <property type="entry name" value="THIOREDOXIN_2"/>
    <property type="match status" value="1"/>
</dbReference>
<name>A0A3N0V0K8_9PROT</name>
<keyword evidence="4" id="KW-1185">Reference proteome</keyword>
<accession>A0A3N0V0K8</accession>
<feature type="signal peptide" evidence="1">
    <location>
        <begin position="1"/>
        <end position="21"/>
    </location>
</feature>
<evidence type="ECO:0000313" key="4">
    <source>
        <dbReference type="Proteomes" id="UP000275137"/>
    </source>
</evidence>
<dbReference type="InterPro" id="IPR013766">
    <property type="entry name" value="Thioredoxin_domain"/>
</dbReference>
<organism evidence="3 4">
    <name type="scientific">Pseudomethylobacillus aquaticus</name>
    <dbReference type="NCBI Taxonomy" id="2676064"/>
    <lineage>
        <taxon>Bacteria</taxon>
        <taxon>Pseudomonadati</taxon>
        <taxon>Pseudomonadota</taxon>
        <taxon>Betaproteobacteria</taxon>
        <taxon>Nitrosomonadales</taxon>
        <taxon>Methylophilaceae</taxon>
        <taxon>Pseudomethylobacillus</taxon>
    </lineage>
</organism>
<feature type="chain" id="PRO_5018297765" evidence="1">
    <location>
        <begin position="22"/>
        <end position="126"/>
    </location>
</feature>
<dbReference type="GO" id="GO:0005737">
    <property type="term" value="C:cytoplasm"/>
    <property type="evidence" value="ECO:0007669"/>
    <property type="project" value="TreeGrafter"/>
</dbReference>
<dbReference type="CDD" id="cd02947">
    <property type="entry name" value="TRX_family"/>
    <property type="match status" value="1"/>
</dbReference>
<evidence type="ECO:0000313" key="3">
    <source>
        <dbReference type="EMBL" id="ROH86339.1"/>
    </source>
</evidence>
<gene>
    <name evidence="3" type="ORF">ED236_07875</name>
</gene>
<feature type="domain" description="Thioredoxin" evidence="2">
    <location>
        <begin position="8"/>
        <end position="126"/>
    </location>
</feature>
<keyword evidence="1" id="KW-0732">Signal</keyword>
<protein>
    <submittedName>
        <fullName evidence="3">Thioredoxin</fullName>
    </submittedName>
</protein>
<dbReference type="EMBL" id="RJVP01000003">
    <property type="protein sequence ID" value="ROH86339.1"/>
    <property type="molecule type" value="Genomic_DNA"/>
</dbReference>
<dbReference type="Gene3D" id="3.40.30.10">
    <property type="entry name" value="Glutaredoxin"/>
    <property type="match status" value="1"/>
</dbReference>
<dbReference type="RefSeq" id="WP_123237403.1">
    <property type="nucleotide sequence ID" value="NZ_RJVP01000003.1"/>
</dbReference>
<dbReference type="SUPFAM" id="SSF52833">
    <property type="entry name" value="Thioredoxin-like"/>
    <property type="match status" value="1"/>
</dbReference>
<comment type="caution">
    <text evidence="3">The sequence shown here is derived from an EMBL/GenBank/DDBJ whole genome shotgun (WGS) entry which is preliminary data.</text>
</comment>
<evidence type="ECO:0000256" key="1">
    <source>
        <dbReference type="SAM" id="SignalP"/>
    </source>
</evidence>
<dbReference type="InterPro" id="IPR036249">
    <property type="entry name" value="Thioredoxin-like_sf"/>
</dbReference>
<dbReference type="Pfam" id="PF00085">
    <property type="entry name" value="Thioredoxin"/>
    <property type="match status" value="1"/>
</dbReference>